<dbReference type="Proteomes" id="UP000326396">
    <property type="component" value="Linkage Group LG17"/>
</dbReference>
<reference evidence="1 2" key="1">
    <citation type="submission" date="2019-05" db="EMBL/GenBank/DDBJ databases">
        <title>Mikania micrantha, genome provides insights into the molecular mechanism of rapid growth.</title>
        <authorList>
            <person name="Liu B."/>
        </authorList>
    </citation>
    <scope>NUCLEOTIDE SEQUENCE [LARGE SCALE GENOMIC DNA]</scope>
    <source>
        <strain evidence="1">NLD-2019</strain>
        <tissue evidence="1">Leaf</tissue>
    </source>
</reference>
<gene>
    <name evidence="1" type="ORF">E3N88_17776</name>
</gene>
<accession>A0A5N6NU89</accession>
<dbReference type="OrthoDB" id="1746720at2759"/>
<name>A0A5N6NU89_9ASTR</name>
<organism evidence="1 2">
    <name type="scientific">Mikania micrantha</name>
    <name type="common">bitter vine</name>
    <dbReference type="NCBI Taxonomy" id="192012"/>
    <lineage>
        <taxon>Eukaryota</taxon>
        <taxon>Viridiplantae</taxon>
        <taxon>Streptophyta</taxon>
        <taxon>Embryophyta</taxon>
        <taxon>Tracheophyta</taxon>
        <taxon>Spermatophyta</taxon>
        <taxon>Magnoliopsida</taxon>
        <taxon>eudicotyledons</taxon>
        <taxon>Gunneridae</taxon>
        <taxon>Pentapetalae</taxon>
        <taxon>asterids</taxon>
        <taxon>campanulids</taxon>
        <taxon>Asterales</taxon>
        <taxon>Asteraceae</taxon>
        <taxon>Asteroideae</taxon>
        <taxon>Heliantheae alliance</taxon>
        <taxon>Eupatorieae</taxon>
        <taxon>Mikania</taxon>
    </lineage>
</organism>
<protein>
    <submittedName>
        <fullName evidence="1">Uncharacterized protein</fullName>
    </submittedName>
</protein>
<evidence type="ECO:0000313" key="1">
    <source>
        <dbReference type="EMBL" id="KAD5317830.1"/>
    </source>
</evidence>
<proteinExistence type="predicted"/>
<dbReference type="AlphaFoldDB" id="A0A5N6NU89"/>
<evidence type="ECO:0000313" key="2">
    <source>
        <dbReference type="Proteomes" id="UP000326396"/>
    </source>
</evidence>
<sequence>MCGNSVLTSLYLRDYIGVAFDKLKSMVYFLCDNDLCIFKTYMDSEIRAIMAQYMPLDNQAEIEVHGTRGNV</sequence>
<keyword evidence="2" id="KW-1185">Reference proteome</keyword>
<dbReference type="EMBL" id="SZYD01000009">
    <property type="protein sequence ID" value="KAD5317830.1"/>
    <property type="molecule type" value="Genomic_DNA"/>
</dbReference>
<comment type="caution">
    <text evidence="1">The sequence shown here is derived from an EMBL/GenBank/DDBJ whole genome shotgun (WGS) entry which is preliminary data.</text>
</comment>